<dbReference type="EMBL" id="JAMZMK010009383">
    <property type="protein sequence ID" value="KAI7736064.1"/>
    <property type="molecule type" value="Genomic_DNA"/>
</dbReference>
<organism evidence="1 2">
    <name type="scientific">Ambrosia artemisiifolia</name>
    <name type="common">Common ragweed</name>
    <dbReference type="NCBI Taxonomy" id="4212"/>
    <lineage>
        <taxon>Eukaryota</taxon>
        <taxon>Viridiplantae</taxon>
        <taxon>Streptophyta</taxon>
        <taxon>Embryophyta</taxon>
        <taxon>Tracheophyta</taxon>
        <taxon>Spermatophyta</taxon>
        <taxon>Magnoliopsida</taxon>
        <taxon>eudicotyledons</taxon>
        <taxon>Gunneridae</taxon>
        <taxon>Pentapetalae</taxon>
        <taxon>asterids</taxon>
        <taxon>campanulids</taxon>
        <taxon>Asterales</taxon>
        <taxon>Asteraceae</taxon>
        <taxon>Asteroideae</taxon>
        <taxon>Heliantheae alliance</taxon>
        <taxon>Heliantheae</taxon>
        <taxon>Ambrosia</taxon>
    </lineage>
</organism>
<dbReference type="AlphaFoldDB" id="A0AAD5C709"/>
<feature type="non-terminal residue" evidence="1">
    <location>
        <position position="1"/>
    </location>
</feature>
<gene>
    <name evidence="1" type="ORF">M8C21_030409</name>
</gene>
<dbReference type="Proteomes" id="UP001206925">
    <property type="component" value="Unassembled WGS sequence"/>
</dbReference>
<comment type="caution">
    <text evidence="1">The sequence shown here is derived from an EMBL/GenBank/DDBJ whole genome shotgun (WGS) entry which is preliminary data.</text>
</comment>
<accession>A0AAD5C709</accession>
<evidence type="ECO:0000313" key="1">
    <source>
        <dbReference type="EMBL" id="KAI7736064.1"/>
    </source>
</evidence>
<proteinExistence type="predicted"/>
<protein>
    <submittedName>
        <fullName evidence="1">Uncharacterized protein</fullName>
    </submittedName>
</protein>
<reference evidence="1" key="1">
    <citation type="submission" date="2022-06" db="EMBL/GenBank/DDBJ databases">
        <title>Uncovering the hologenomic basis of an extraordinary plant invasion.</title>
        <authorList>
            <person name="Bieker V.C."/>
            <person name="Martin M.D."/>
            <person name="Gilbert T."/>
            <person name="Hodgins K."/>
            <person name="Battlay P."/>
            <person name="Petersen B."/>
            <person name="Wilson J."/>
        </authorList>
    </citation>
    <scope>NUCLEOTIDE SEQUENCE</scope>
    <source>
        <strain evidence="1">AA19_3_7</strain>
        <tissue evidence="1">Leaf</tissue>
    </source>
</reference>
<evidence type="ECO:0000313" key="2">
    <source>
        <dbReference type="Proteomes" id="UP001206925"/>
    </source>
</evidence>
<name>A0AAD5C709_AMBAR</name>
<sequence length="92" mass="10899">MAPPDGHPPLFNDTYTTRLHHRHTIIAHRVTKPYPHVTFTLIWSEDAHQLLVEMLQPNYRIVFRLYCSLFVNTGRSEDAHQLLVENFHNRIL</sequence>
<keyword evidence="2" id="KW-1185">Reference proteome</keyword>